<feature type="transmembrane region" description="Helical" evidence="14">
    <location>
        <begin position="60"/>
        <end position="80"/>
    </location>
</feature>
<keyword evidence="7 14" id="KW-0812">Transmembrane</keyword>
<keyword evidence="12 14" id="KW-0472">Membrane</keyword>
<proteinExistence type="inferred from homology"/>
<evidence type="ECO:0000256" key="5">
    <source>
        <dbReference type="ARBA" id="ARBA00022475"/>
    </source>
</evidence>
<evidence type="ECO:0000256" key="1">
    <source>
        <dbReference type="ARBA" id="ARBA00004651"/>
    </source>
</evidence>
<dbReference type="HAMAP" id="MF_02239">
    <property type="entry name" value="HemJ"/>
    <property type="match status" value="1"/>
</dbReference>
<comment type="caution">
    <text evidence="16">The sequence shown here is derived from an EMBL/GenBank/DDBJ whole genome shotgun (WGS) entry which is preliminary data.</text>
</comment>
<comment type="subunit">
    <text evidence="14">Homodimer.</text>
</comment>
<sequence length="147" mass="16838">MEQMLQMTYLWLKAGHIIFVIFWMAGLFMLPRFFVYHQEATPGSPENAVWVEREARLRRIILMPSLIVVWIFGLTLAYSTGAFHQGWFHAKLLLVVLLSGYHGWLVAYAKKLARGERPFTGKRLRLLNEVPGLAAALIVVLAVVKPF</sequence>
<dbReference type="RefSeq" id="WP_275227863.1">
    <property type="nucleotide sequence ID" value="NZ_JARESE010000020.1"/>
</dbReference>
<evidence type="ECO:0000256" key="8">
    <source>
        <dbReference type="ARBA" id="ARBA00022723"/>
    </source>
</evidence>
<comment type="function">
    <text evidence="14 15">Catalyzes the oxidation of protoporphyrinogen IX to protoporphyrin IX.</text>
</comment>
<evidence type="ECO:0000256" key="6">
    <source>
        <dbReference type="ARBA" id="ARBA00022617"/>
    </source>
</evidence>
<evidence type="ECO:0000256" key="15">
    <source>
        <dbReference type="PIRNR" id="PIRNR004638"/>
    </source>
</evidence>
<dbReference type="EMBL" id="JARESE010000020">
    <property type="protein sequence ID" value="MDE8651772.1"/>
    <property type="molecule type" value="Genomic_DNA"/>
</dbReference>
<evidence type="ECO:0000256" key="10">
    <source>
        <dbReference type="ARBA" id="ARBA00023002"/>
    </source>
</evidence>
<feature type="binding site" description="axial binding residue" evidence="14">
    <location>
        <position position="16"/>
    </location>
    <ligand>
        <name>heme</name>
        <dbReference type="ChEBI" id="CHEBI:30413"/>
    </ligand>
    <ligandPart>
        <name>Fe</name>
        <dbReference type="ChEBI" id="CHEBI:18248"/>
    </ligandPart>
</feature>
<organism evidence="16 17">
    <name type="scientific">Novosphingobium album</name>
    <name type="common">ex Liu et al. 2023</name>
    <dbReference type="NCBI Taxonomy" id="3031130"/>
    <lineage>
        <taxon>Bacteria</taxon>
        <taxon>Pseudomonadati</taxon>
        <taxon>Pseudomonadota</taxon>
        <taxon>Alphaproteobacteria</taxon>
        <taxon>Sphingomonadales</taxon>
        <taxon>Sphingomonadaceae</taxon>
        <taxon>Novosphingobium</taxon>
    </lineage>
</organism>
<feature type="transmembrane region" description="Helical" evidence="14">
    <location>
        <begin position="126"/>
        <end position="144"/>
    </location>
</feature>
<evidence type="ECO:0000256" key="12">
    <source>
        <dbReference type="ARBA" id="ARBA00023136"/>
    </source>
</evidence>
<comment type="catalytic activity">
    <reaction evidence="13 14 15">
        <text>protoporphyrinogen IX + 3 A = protoporphyrin IX + 3 AH2</text>
        <dbReference type="Rhea" id="RHEA:62000"/>
        <dbReference type="ChEBI" id="CHEBI:13193"/>
        <dbReference type="ChEBI" id="CHEBI:17499"/>
        <dbReference type="ChEBI" id="CHEBI:57306"/>
        <dbReference type="ChEBI" id="CHEBI:57307"/>
    </reaction>
</comment>
<keyword evidence="8 14" id="KW-0479">Metal-binding</keyword>
<evidence type="ECO:0000313" key="16">
    <source>
        <dbReference type="EMBL" id="MDE8651772.1"/>
    </source>
</evidence>
<dbReference type="PIRSF" id="PIRSF004638">
    <property type="entry name" value="UCP004638"/>
    <property type="match status" value="1"/>
</dbReference>
<dbReference type="PANTHER" id="PTHR40255:SF1">
    <property type="entry name" value="PROTOPORPHYRINOGEN IX OXIDASE"/>
    <property type="match status" value="1"/>
</dbReference>
<dbReference type="Proteomes" id="UP001216253">
    <property type="component" value="Unassembled WGS sequence"/>
</dbReference>
<comment type="pathway">
    <text evidence="2 14 15">Porphyrin-containing compound metabolism; protoporphyrin-IX biosynthesis; protoporphyrin-IX from protoporphyrinogen-IX: step 1/1.</text>
</comment>
<comment type="subcellular location">
    <subcellularLocation>
        <location evidence="1 14">Cell membrane</location>
        <topology evidence="1 14">Multi-pass membrane protein</topology>
    </subcellularLocation>
</comment>
<evidence type="ECO:0000256" key="7">
    <source>
        <dbReference type="ARBA" id="ARBA00022692"/>
    </source>
</evidence>
<accession>A0ABT5WP07</accession>
<protein>
    <recommendedName>
        <fullName evidence="4 14">Protoporphyrinogen IX oxidase</fullName>
        <shortName evidence="14">PPO</shortName>
        <ecNumber evidence="14 15">1.3.99.-</ecNumber>
    </recommendedName>
</protein>
<keyword evidence="5 14" id="KW-1003">Cell membrane</keyword>
<evidence type="ECO:0000256" key="9">
    <source>
        <dbReference type="ARBA" id="ARBA00022989"/>
    </source>
</evidence>
<feature type="binding site" description="axial binding residue" evidence="14">
    <location>
        <position position="91"/>
    </location>
    <ligand>
        <name>heme</name>
        <dbReference type="ChEBI" id="CHEBI:30413"/>
    </ligand>
    <ligandPart>
        <name>Fe</name>
        <dbReference type="ChEBI" id="CHEBI:18248"/>
    </ligandPart>
</feature>
<reference evidence="16 17" key="1">
    <citation type="submission" date="2023-03" db="EMBL/GenBank/DDBJ databases">
        <title>NovoSphingobium album sp. nov. isolated from polycyclic aromatic hydrocarbons- and heavy-metal polluted soil.</title>
        <authorList>
            <person name="Liu Z."/>
            <person name="Wang K."/>
        </authorList>
    </citation>
    <scope>NUCLEOTIDE SEQUENCE [LARGE SCALE GENOMIC DNA]</scope>
    <source>
        <strain evidence="16 17">H3SJ31-1</strain>
    </source>
</reference>
<keyword evidence="17" id="KW-1185">Reference proteome</keyword>
<dbReference type="PANTHER" id="PTHR40255">
    <property type="entry name" value="UPF0093 MEMBRANE PROTEIN SLR1790"/>
    <property type="match status" value="1"/>
</dbReference>
<keyword evidence="9 14" id="KW-1133">Transmembrane helix</keyword>
<comment type="cofactor">
    <cofactor evidence="14 15">
        <name>heme b</name>
        <dbReference type="ChEBI" id="CHEBI:60344"/>
    </cofactor>
    <text evidence="14 15">Binds 1 heme b (iron(II)-protoporphyrin IX) group per subunit.</text>
</comment>
<feature type="transmembrane region" description="Helical" evidence="14">
    <location>
        <begin position="14"/>
        <end position="35"/>
    </location>
</feature>
<evidence type="ECO:0000256" key="4">
    <source>
        <dbReference type="ARBA" id="ARBA00017504"/>
    </source>
</evidence>
<evidence type="ECO:0000256" key="14">
    <source>
        <dbReference type="HAMAP-Rule" id="MF_02239"/>
    </source>
</evidence>
<dbReference type="Pfam" id="PF03653">
    <property type="entry name" value="UPF0093"/>
    <property type="match status" value="1"/>
</dbReference>
<dbReference type="InterPro" id="IPR005265">
    <property type="entry name" value="HemJ-like"/>
</dbReference>
<evidence type="ECO:0000256" key="11">
    <source>
        <dbReference type="ARBA" id="ARBA00023004"/>
    </source>
</evidence>
<evidence type="ECO:0000313" key="17">
    <source>
        <dbReference type="Proteomes" id="UP001216253"/>
    </source>
</evidence>
<keyword evidence="6 14" id="KW-0349">Heme</keyword>
<keyword evidence="10 14" id="KW-0560">Oxidoreductase</keyword>
<evidence type="ECO:0000256" key="13">
    <source>
        <dbReference type="ARBA" id="ARBA00048390"/>
    </source>
</evidence>
<name>A0ABT5WP07_9SPHN</name>
<feature type="transmembrane region" description="Helical" evidence="14">
    <location>
        <begin position="86"/>
        <end position="105"/>
    </location>
</feature>
<evidence type="ECO:0000256" key="2">
    <source>
        <dbReference type="ARBA" id="ARBA00005073"/>
    </source>
</evidence>
<dbReference type="EC" id="1.3.99.-" evidence="14 15"/>
<comment type="similarity">
    <text evidence="3 14 15">Belongs to the HemJ family.</text>
</comment>
<gene>
    <name evidence="16" type="ORF">PYV00_08555</name>
</gene>
<keyword evidence="11 14" id="KW-0408">Iron</keyword>
<evidence type="ECO:0000256" key="3">
    <source>
        <dbReference type="ARBA" id="ARBA00006501"/>
    </source>
</evidence>